<comment type="subcellular location">
    <subcellularLocation>
        <location evidence="1">Membrane</location>
        <topology evidence="1">Single-pass membrane protein</topology>
    </subcellularLocation>
</comment>
<dbReference type="PANTHER" id="PTHR28622:SF1">
    <property type="entry name" value="SMALL INTEGRAL MEMBRANE PROTEIN 7"/>
    <property type="match status" value="1"/>
</dbReference>
<proteinExistence type="inferred from homology"/>
<dbReference type="STRING" id="451379.A0A0N5ARV2"/>
<keyword evidence="7" id="KW-1185">Reference proteome</keyword>
<dbReference type="GO" id="GO:0016020">
    <property type="term" value="C:membrane"/>
    <property type="evidence" value="ECO:0007669"/>
    <property type="project" value="UniProtKB-SubCell"/>
</dbReference>
<evidence type="ECO:0000313" key="7">
    <source>
        <dbReference type="Proteomes" id="UP000046393"/>
    </source>
</evidence>
<dbReference type="AlphaFoldDB" id="A0A0N5ARV2"/>
<evidence type="ECO:0000256" key="1">
    <source>
        <dbReference type="ARBA" id="ARBA00004167"/>
    </source>
</evidence>
<feature type="transmembrane region" description="Helical" evidence="6">
    <location>
        <begin position="18"/>
        <end position="41"/>
    </location>
</feature>
<comment type="similarity">
    <text evidence="2">Belongs to the SMIM7 family.</text>
</comment>
<evidence type="ECO:0000256" key="4">
    <source>
        <dbReference type="ARBA" id="ARBA00022989"/>
    </source>
</evidence>
<keyword evidence="3 6" id="KW-0812">Transmembrane</keyword>
<keyword evidence="5 6" id="KW-0472">Membrane</keyword>
<evidence type="ECO:0000313" key="8">
    <source>
        <dbReference type="WBParaSite" id="SMUV_0000749501-mRNA-1"/>
    </source>
</evidence>
<dbReference type="PANTHER" id="PTHR28622">
    <property type="entry name" value="SMALL INTEGRAL MEMBRANE PROTEIN 7"/>
    <property type="match status" value="1"/>
</dbReference>
<accession>A0A0N5ARV2</accession>
<protein>
    <submittedName>
        <fullName evidence="8">Ion_trans domain-containing protein</fullName>
    </submittedName>
</protein>
<feature type="transmembrane region" description="Helical" evidence="6">
    <location>
        <begin position="71"/>
        <end position="90"/>
    </location>
</feature>
<evidence type="ECO:0000256" key="5">
    <source>
        <dbReference type="ARBA" id="ARBA00023136"/>
    </source>
</evidence>
<evidence type="ECO:0000256" key="3">
    <source>
        <dbReference type="ARBA" id="ARBA00022692"/>
    </source>
</evidence>
<reference evidence="8" key="1">
    <citation type="submission" date="2017-02" db="UniProtKB">
        <authorList>
            <consortium name="WormBaseParasite"/>
        </authorList>
    </citation>
    <scope>IDENTIFICATION</scope>
</reference>
<dbReference type="InterPro" id="IPR037659">
    <property type="entry name" value="SMIM7"/>
</dbReference>
<keyword evidence="4 6" id="KW-1133">Transmembrane helix</keyword>
<sequence length="91" mass="10800">MIYAQLFIRFFDVSKCWIWWRIMLSELVVAITLSINALAILNFKLKKSADPFSATIIEGEPLSVGERIREFLFMLQYFRVFIGLWNIFVFL</sequence>
<dbReference type="WBParaSite" id="SMUV_0000749501-mRNA-1">
    <property type="protein sequence ID" value="SMUV_0000749501-mRNA-1"/>
    <property type="gene ID" value="SMUV_0000749501"/>
</dbReference>
<evidence type="ECO:0000256" key="2">
    <source>
        <dbReference type="ARBA" id="ARBA00008578"/>
    </source>
</evidence>
<organism evidence="7 8">
    <name type="scientific">Syphacia muris</name>
    <dbReference type="NCBI Taxonomy" id="451379"/>
    <lineage>
        <taxon>Eukaryota</taxon>
        <taxon>Metazoa</taxon>
        <taxon>Ecdysozoa</taxon>
        <taxon>Nematoda</taxon>
        <taxon>Chromadorea</taxon>
        <taxon>Rhabditida</taxon>
        <taxon>Spirurina</taxon>
        <taxon>Oxyuridomorpha</taxon>
        <taxon>Oxyuroidea</taxon>
        <taxon>Oxyuridae</taxon>
        <taxon>Syphacia</taxon>
    </lineage>
</organism>
<name>A0A0N5ARV2_9BILA</name>
<evidence type="ECO:0000256" key="6">
    <source>
        <dbReference type="SAM" id="Phobius"/>
    </source>
</evidence>
<dbReference type="Proteomes" id="UP000046393">
    <property type="component" value="Unplaced"/>
</dbReference>